<sequence>MANKVDLWRYKEKVYLGVADEYTELSNGNIIDNGADTLDDSNFKIKYTFHCAPYRVSDRNIVGVNGMDMEDTMVIAVKHRPNFDYDSYRARYRGKFYIITYKVPDTTAIVTYDLLSLKSVVKNGGNQASTGGYGDDDVGS</sequence>
<name>A0A2H4PBC2_9CAUD</name>
<dbReference type="EMBL" id="MG252693">
    <property type="protein sequence ID" value="ATW59527.1"/>
    <property type="molecule type" value="Genomic_DNA"/>
</dbReference>
<organism evidence="1 2">
    <name type="scientific">Lactobacillus phage Lenus</name>
    <dbReference type="NCBI Taxonomy" id="2053682"/>
    <lineage>
        <taxon>Viruses</taxon>
        <taxon>Duplodnaviria</taxon>
        <taxon>Heunggongvirae</taxon>
        <taxon>Uroviricota</taxon>
        <taxon>Caudoviricetes</taxon>
        <taxon>Tybeckvirinae</taxon>
        <taxon>Lenusvirus</taxon>
        <taxon>Lenusvirus lenus</taxon>
    </lineage>
</organism>
<evidence type="ECO:0008006" key="3">
    <source>
        <dbReference type="Google" id="ProtNLM"/>
    </source>
</evidence>
<evidence type="ECO:0000313" key="2">
    <source>
        <dbReference type="Proteomes" id="UP000241560"/>
    </source>
</evidence>
<accession>A0A2H4PBC2</accession>
<evidence type="ECO:0000313" key="1">
    <source>
        <dbReference type="EMBL" id="ATW59527.1"/>
    </source>
</evidence>
<dbReference type="KEGG" id="vg:54986328"/>
<dbReference type="RefSeq" id="YP_009795957.1">
    <property type="nucleotide sequence ID" value="NC_047897.1"/>
</dbReference>
<keyword evidence="2" id="KW-1185">Reference proteome</keyword>
<proteinExistence type="predicted"/>
<dbReference type="Proteomes" id="UP000241560">
    <property type="component" value="Segment"/>
</dbReference>
<protein>
    <recommendedName>
        <fullName evidence="3">Head-tail joining protein</fullName>
    </recommendedName>
</protein>
<reference evidence="1 2" key="1">
    <citation type="submission" date="2017-10" db="EMBL/GenBank/DDBJ databases">
        <title>Isolation and characterisation of Lactobacillus bacteriophages that infect wine-derived L. plantarum strains.</title>
        <authorList>
            <person name="Kyrkou I."/>
            <person name="Hestbjerg Hansen L."/>
        </authorList>
    </citation>
    <scope>NUCLEOTIDE SEQUENCE [LARGE SCALE GENOMIC DNA]</scope>
</reference>
<dbReference type="GeneID" id="54986328"/>